<dbReference type="InterPro" id="IPR011146">
    <property type="entry name" value="HIT-like"/>
</dbReference>
<evidence type="ECO:0000313" key="5">
    <source>
        <dbReference type="EMBL" id="AKG46209.1"/>
    </source>
</evidence>
<dbReference type="PANTHER" id="PTHR46648:SF1">
    <property type="entry name" value="ADENOSINE 5'-MONOPHOSPHORAMIDASE HNT1"/>
    <property type="match status" value="1"/>
</dbReference>
<dbReference type="PROSITE" id="PS51084">
    <property type="entry name" value="HIT_2"/>
    <property type="match status" value="1"/>
</dbReference>
<dbReference type="GO" id="GO:0009117">
    <property type="term" value="P:nucleotide metabolic process"/>
    <property type="evidence" value="ECO:0007669"/>
    <property type="project" value="TreeGrafter"/>
</dbReference>
<feature type="domain" description="HIT" evidence="4">
    <location>
        <begin position="12"/>
        <end position="120"/>
    </location>
</feature>
<dbReference type="Gene3D" id="3.30.428.10">
    <property type="entry name" value="HIT-like"/>
    <property type="match status" value="1"/>
</dbReference>
<dbReference type="KEGG" id="sxi:SXIM_48250"/>
<organism evidence="5 6">
    <name type="scientific">Streptomyces xiamenensis</name>
    <dbReference type="NCBI Taxonomy" id="408015"/>
    <lineage>
        <taxon>Bacteria</taxon>
        <taxon>Bacillati</taxon>
        <taxon>Actinomycetota</taxon>
        <taxon>Actinomycetes</taxon>
        <taxon>Kitasatosporales</taxon>
        <taxon>Streptomycetaceae</taxon>
        <taxon>Streptomyces</taxon>
    </lineage>
</organism>
<evidence type="ECO:0000256" key="1">
    <source>
        <dbReference type="PIRSR" id="PIRSR601310-1"/>
    </source>
</evidence>
<keyword evidence="6" id="KW-1185">Reference proteome</keyword>
<evidence type="ECO:0000313" key="6">
    <source>
        <dbReference type="Proteomes" id="UP000034034"/>
    </source>
</evidence>
<accession>A0A0F7G0M2</accession>
<dbReference type="InterPro" id="IPR036265">
    <property type="entry name" value="HIT-like_sf"/>
</dbReference>
<dbReference type="Pfam" id="PF01230">
    <property type="entry name" value="HIT"/>
    <property type="match status" value="1"/>
</dbReference>
<dbReference type="EMBL" id="CP009922">
    <property type="protein sequence ID" value="AKG46209.1"/>
    <property type="molecule type" value="Genomic_DNA"/>
</dbReference>
<protein>
    <submittedName>
        <fullName evidence="5">Histidine triad (HIT) protein</fullName>
    </submittedName>
</protein>
<feature type="active site" description="Tele-AMP-histidine intermediate" evidence="1">
    <location>
        <position position="107"/>
    </location>
</feature>
<evidence type="ECO:0000256" key="2">
    <source>
        <dbReference type="PIRSR" id="PIRSR601310-3"/>
    </source>
</evidence>
<evidence type="ECO:0000259" key="4">
    <source>
        <dbReference type="PROSITE" id="PS51084"/>
    </source>
</evidence>
<dbReference type="SUPFAM" id="SSF54197">
    <property type="entry name" value="HIT-like"/>
    <property type="match status" value="1"/>
</dbReference>
<dbReference type="InterPro" id="IPR001310">
    <property type="entry name" value="Histidine_triad_HIT"/>
</dbReference>
<dbReference type="RefSeq" id="WP_046725093.1">
    <property type="nucleotide sequence ID" value="NZ_CP009922.3"/>
</dbReference>
<dbReference type="Proteomes" id="UP000034034">
    <property type="component" value="Chromosome"/>
</dbReference>
<dbReference type="GO" id="GO:0003824">
    <property type="term" value="F:catalytic activity"/>
    <property type="evidence" value="ECO:0007669"/>
    <property type="project" value="InterPro"/>
</dbReference>
<sequence length="147" mass="17007">MHHHEPADYHCPFCHLTPDREPDVVYRDERVFALICPQWWPRNAGHLLIVPLAHHENLYDLPTADGHAVFDATRTLARAMRTAYDCAGVSTRQHNEPAGDQHVWHFHQHLFPRYPGDDLYATPPQPDRLPADRRHAYAERLRAALTA</sequence>
<reference evidence="5" key="1">
    <citation type="submission" date="2019-08" db="EMBL/GenBank/DDBJ databases">
        <title>Complete genome sequence of a mangrove-derived Streptomyces xiamenensis.</title>
        <authorList>
            <person name="Xu J."/>
        </authorList>
    </citation>
    <scope>NUCLEOTIDE SEQUENCE</scope>
    <source>
        <strain evidence="5">318</strain>
    </source>
</reference>
<gene>
    <name evidence="5" type="ORF">SXIM_48250</name>
</gene>
<dbReference type="AlphaFoldDB" id="A0A0F7G0M2"/>
<evidence type="ECO:0000256" key="3">
    <source>
        <dbReference type="PROSITE-ProRule" id="PRU00464"/>
    </source>
</evidence>
<dbReference type="HOGENOM" id="CLU_056776_3_3_11"/>
<proteinExistence type="predicted"/>
<dbReference type="STRING" id="408015.SXIM_48250"/>
<dbReference type="PANTHER" id="PTHR46648">
    <property type="entry name" value="HIT FAMILY PROTEIN 1"/>
    <property type="match status" value="1"/>
</dbReference>
<feature type="short sequence motif" description="Histidine triad motif" evidence="2 3">
    <location>
        <begin position="105"/>
        <end position="109"/>
    </location>
</feature>
<name>A0A0F7G0M2_9ACTN</name>
<dbReference type="PATRIC" id="fig|408015.6.peg.4884"/>